<dbReference type="EMBL" id="MU267759">
    <property type="protein sequence ID" value="KAH7909448.1"/>
    <property type="molecule type" value="Genomic_DNA"/>
</dbReference>
<dbReference type="Proteomes" id="UP000790377">
    <property type="component" value="Unassembled WGS sequence"/>
</dbReference>
<reference evidence="1" key="1">
    <citation type="journal article" date="2021" name="New Phytol.">
        <title>Evolutionary innovations through gain and loss of genes in the ectomycorrhizal Boletales.</title>
        <authorList>
            <person name="Wu G."/>
            <person name="Miyauchi S."/>
            <person name="Morin E."/>
            <person name="Kuo A."/>
            <person name="Drula E."/>
            <person name="Varga T."/>
            <person name="Kohler A."/>
            <person name="Feng B."/>
            <person name="Cao Y."/>
            <person name="Lipzen A."/>
            <person name="Daum C."/>
            <person name="Hundley H."/>
            <person name="Pangilinan J."/>
            <person name="Johnson J."/>
            <person name="Barry K."/>
            <person name="LaButti K."/>
            <person name="Ng V."/>
            <person name="Ahrendt S."/>
            <person name="Min B."/>
            <person name="Choi I.G."/>
            <person name="Park H."/>
            <person name="Plett J.M."/>
            <person name="Magnuson J."/>
            <person name="Spatafora J.W."/>
            <person name="Nagy L.G."/>
            <person name="Henrissat B."/>
            <person name="Grigoriev I.V."/>
            <person name="Yang Z.L."/>
            <person name="Xu J."/>
            <person name="Martin F.M."/>
        </authorList>
    </citation>
    <scope>NUCLEOTIDE SEQUENCE</scope>
    <source>
        <strain evidence="1">ATCC 28755</strain>
    </source>
</reference>
<comment type="caution">
    <text evidence="1">The sequence shown here is derived from an EMBL/GenBank/DDBJ whole genome shotgun (WGS) entry which is preliminary data.</text>
</comment>
<name>A0ACB8A9U2_9AGAM</name>
<proteinExistence type="predicted"/>
<keyword evidence="2" id="KW-1185">Reference proteome</keyword>
<accession>A0ACB8A9U2</accession>
<evidence type="ECO:0000313" key="2">
    <source>
        <dbReference type="Proteomes" id="UP000790377"/>
    </source>
</evidence>
<evidence type="ECO:0000313" key="1">
    <source>
        <dbReference type="EMBL" id="KAH7909448.1"/>
    </source>
</evidence>
<protein>
    <submittedName>
        <fullName evidence="1">Uncharacterized protein</fullName>
    </submittedName>
</protein>
<gene>
    <name evidence="1" type="ORF">BJ138DRAFT_1114961</name>
</gene>
<sequence length="525" mass="58918">MPRKVSLSFLSKFKDHDRPPTPPPKSPPLSALSLLQSPHQPTSKFTEEDTSASPFLQSEIQSDTTGEYISVDSIAIAPSRFLDSLEVRARTTSKLHKPRKPIPVVNSVEETTGSLNGLSVSFSPSNLSTESFAEDYRLRIGAGRNPALVLLQQVSDTLYAKCNELLQTSLPSAVASIRDIIPQKNGFVHTVIEAYNNHRGLIIRPDDVWLAILVQFSFFVNGNAELLRSNFVSHEGKEELTVISEGNRYTADFALMSRQMTNLMHNSIVDPALREWIMPTFTTTTLVDSTAFAMVMMATMKEYFSYKFSLRCGIPRVTLEGERRDWEGILARLERLKMYGIQTFAWYHLLHPIISRFVASFDQPDTSENLEFWNKVAHFEGGGSGPTMLSGWITAFCVFDEKGRWQGNTLNEDRIHGREQKKLLRPADPQLLPAGQFASVYTIRERNPHLTLDGFPYPTIDSADVPCGCTHLDVKLDDNGELFDTVLVAGTIGSQICSGEKSELFPNGNRDTVRPVTAWWYFIKD</sequence>
<organism evidence="1 2">
    <name type="scientific">Hygrophoropsis aurantiaca</name>
    <dbReference type="NCBI Taxonomy" id="72124"/>
    <lineage>
        <taxon>Eukaryota</taxon>
        <taxon>Fungi</taxon>
        <taxon>Dikarya</taxon>
        <taxon>Basidiomycota</taxon>
        <taxon>Agaricomycotina</taxon>
        <taxon>Agaricomycetes</taxon>
        <taxon>Agaricomycetidae</taxon>
        <taxon>Boletales</taxon>
        <taxon>Coniophorineae</taxon>
        <taxon>Hygrophoropsidaceae</taxon>
        <taxon>Hygrophoropsis</taxon>
    </lineage>
</organism>